<comment type="similarity">
    <text evidence="8">Belongs to the SERBP1-HABP4 family.</text>
</comment>
<dbReference type="GO" id="GO:0033120">
    <property type="term" value="P:positive regulation of RNA splicing"/>
    <property type="evidence" value="ECO:0007669"/>
    <property type="project" value="TreeGrafter"/>
</dbReference>
<dbReference type="GO" id="GO:0010494">
    <property type="term" value="C:cytoplasmic stress granule"/>
    <property type="evidence" value="ECO:0007669"/>
    <property type="project" value="UniProtKB-SubCell"/>
</dbReference>
<dbReference type="GO" id="GO:0045948">
    <property type="term" value="P:positive regulation of translational initiation"/>
    <property type="evidence" value="ECO:0007669"/>
    <property type="project" value="TreeGrafter"/>
</dbReference>
<name>A0A669QB47_PHACC</name>
<dbReference type="InterPro" id="IPR032381">
    <property type="entry name" value="IHABP4_N"/>
</dbReference>
<dbReference type="Ensembl" id="ENSPCLT00000024103.1">
    <property type="protein sequence ID" value="ENSPCLP00000018092.1"/>
    <property type="gene ID" value="ENSPCLG00000015127.1"/>
</dbReference>
<dbReference type="InterPro" id="IPR039764">
    <property type="entry name" value="HABP4/SERBP1-like"/>
</dbReference>
<dbReference type="PANTHER" id="PTHR12299:SF30">
    <property type="entry name" value="INTRACELLULAR HYALURONAN-BINDING PROTEIN 4"/>
    <property type="match status" value="1"/>
</dbReference>
<evidence type="ECO:0000256" key="9">
    <source>
        <dbReference type="SAM" id="MobiDB-lite"/>
    </source>
</evidence>
<dbReference type="OMA" id="EASAXEN"/>
<feature type="region of interest" description="Disordered" evidence="9">
    <location>
        <begin position="35"/>
        <end position="159"/>
    </location>
</feature>
<dbReference type="Pfam" id="PF16174">
    <property type="entry name" value="IHABP4_N"/>
    <property type="match status" value="1"/>
</dbReference>
<feature type="compositionally biased region" description="Basic and acidic residues" evidence="9">
    <location>
        <begin position="96"/>
        <end position="117"/>
    </location>
</feature>
<proteinExistence type="inferred from homology"/>
<evidence type="ECO:0000256" key="7">
    <source>
        <dbReference type="ARBA" id="ARBA00023242"/>
    </source>
</evidence>
<evidence type="ECO:0000256" key="5">
    <source>
        <dbReference type="ARBA" id="ARBA00022490"/>
    </source>
</evidence>
<feature type="compositionally biased region" description="Basic and acidic residues" evidence="9">
    <location>
        <begin position="136"/>
        <end position="159"/>
    </location>
</feature>
<evidence type="ECO:0000256" key="3">
    <source>
        <dbReference type="ARBA" id="ARBA00004408"/>
    </source>
</evidence>
<dbReference type="PANTHER" id="PTHR12299">
    <property type="entry name" value="HYALURONIC ACID-BINDING PROTEIN 4"/>
    <property type="match status" value="1"/>
</dbReference>
<comment type="subcellular location">
    <subcellularLocation>
        <location evidence="1">Cytoplasm</location>
        <location evidence="1">Stress granule</location>
    </subcellularLocation>
    <subcellularLocation>
        <location evidence="2">Nucleus speckle</location>
    </subcellularLocation>
    <subcellularLocation>
        <location evidence="3">Nucleus</location>
        <location evidence="3">Cajal body</location>
    </subcellularLocation>
    <subcellularLocation>
        <location evidence="4">Nucleus</location>
        <location evidence="4">Nucleolus</location>
    </subcellularLocation>
</comment>
<dbReference type="GO" id="GO:0003723">
    <property type="term" value="F:RNA binding"/>
    <property type="evidence" value="ECO:0007669"/>
    <property type="project" value="InterPro"/>
</dbReference>
<feature type="compositionally biased region" description="Polar residues" evidence="9">
    <location>
        <begin position="122"/>
        <end position="134"/>
    </location>
</feature>
<protein>
    <submittedName>
        <fullName evidence="11">Hyaluronan binding protein 4</fullName>
    </submittedName>
</protein>
<feature type="domain" description="Hyaluronan/mRNA-binding protein" evidence="10">
    <location>
        <begin position="167"/>
        <end position="235"/>
    </location>
</feature>
<dbReference type="Proteomes" id="UP000472261">
    <property type="component" value="Unplaced"/>
</dbReference>
<dbReference type="GO" id="GO:0016607">
    <property type="term" value="C:nuclear speck"/>
    <property type="evidence" value="ECO:0007669"/>
    <property type="project" value="UniProtKB-SubCell"/>
</dbReference>
<dbReference type="Pfam" id="PF04774">
    <property type="entry name" value="HABP4_PAI-RBP1"/>
    <property type="match status" value="1"/>
</dbReference>
<dbReference type="GO" id="GO:0005730">
    <property type="term" value="C:nucleolus"/>
    <property type="evidence" value="ECO:0007669"/>
    <property type="project" value="UniProtKB-SubCell"/>
</dbReference>
<evidence type="ECO:0000256" key="6">
    <source>
        <dbReference type="ARBA" id="ARBA00022845"/>
    </source>
</evidence>
<evidence type="ECO:0000313" key="11">
    <source>
        <dbReference type="Ensembl" id="ENSPCLP00000018092.1"/>
    </source>
</evidence>
<evidence type="ECO:0000256" key="1">
    <source>
        <dbReference type="ARBA" id="ARBA00004210"/>
    </source>
</evidence>
<organism evidence="11 12">
    <name type="scientific">Phasianus colchicus</name>
    <name type="common">Common pheasant</name>
    <dbReference type="NCBI Taxonomy" id="9054"/>
    <lineage>
        <taxon>Eukaryota</taxon>
        <taxon>Metazoa</taxon>
        <taxon>Chordata</taxon>
        <taxon>Craniata</taxon>
        <taxon>Vertebrata</taxon>
        <taxon>Euteleostomi</taxon>
        <taxon>Archelosauria</taxon>
        <taxon>Archosauria</taxon>
        <taxon>Dinosauria</taxon>
        <taxon>Saurischia</taxon>
        <taxon>Theropoda</taxon>
        <taxon>Coelurosauria</taxon>
        <taxon>Aves</taxon>
        <taxon>Neognathae</taxon>
        <taxon>Galloanserae</taxon>
        <taxon>Galliformes</taxon>
        <taxon>Phasianidae</taxon>
        <taxon>Phasianinae</taxon>
        <taxon>Phasianus</taxon>
    </lineage>
</organism>
<reference evidence="11" key="1">
    <citation type="submission" date="2025-08" db="UniProtKB">
        <authorList>
            <consortium name="Ensembl"/>
        </authorList>
    </citation>
    <scope>IDENTIFICATION</scope>
</reference>
<evidence type="ECO:0000313" key="12">
    <source>
        <dbReference type="Proteomes" id="UP000472261"/>
    </source>
</evidence>
<evidence type="ECO:0000256" key="4">
    <source>
        <dbReference type="ARBA" id="ARBA00004604"/>
    </source>
</evidence>
<dbReference type="AlphaFoldDB" id="A0A669QB47"/>
<dbReference type="SMART" id="SM01233">
    <property type="entry name" value="HABP4_PAI-RBP1"/>
    <property type="match status" value="1"/>
</dbReference>
<sequence length="350" mass="39137">MMKGAMGCPVADIMEVSFSCAVANRFYQLLDDESGPFDNLREAERRQQQRKSLGKAVARRGCPGGRGGTAKREPQKQRKQLGAPAPPPQLGQKQVPKQEDCRGKDSSRAEKQDKTEWRPSFTEYSSCETESQAELTAKRPIEKLDCERPTGCGRGKDEISDGFDYRGKREFKRQSDDDEIGAAGPLSSDGFSSGDSCLLYAGKEVVQEMTLDEWKNLQQQNRPKHEFNIRRPEPTVPSKAVVIHKSKYSDDRQKGELEDDYHIFRRVVNDITSQLDINFGSLFRPGYGSRGARGCDRGRRVEETGPQPEVMVKFSVAFSSPSCRAPALSACPCRRGIPFCGSVLLEYSNY</sequence>
<evidence type="ECO:0000256" key="8">
    <source>
        <dbReference type="ARBA" id="ARBA00035118"/>
    </source>
</evidence>
<accession>A0A669QB47</accession>
<dbReference type="InterPro" id="IPR006861">
    <property type="entry name" value="HABP4_PAIRBP1-bd"/>
</dbReference>
<keyword evidence="12" id="KW-1185">Reference proteome</keyword>
<dbReference type="GO" id="GO:0015030">
    <property type="term" value="C:Cajal body"/>
    <property type="evidence" value="ECO:0007669"/>
    <property type="project" value="UniProtKB-SubCell"/>
</dbReference>
<keyword evidence="5" id="KW-0963">Cytoplasm</keyword>
<evidence type="ECO:0000259" key="10">
    <source>
        <dbReference type="SMART" id="SM01233"/>
    </source>
</evidence>
<keyword evidence="7" id="KW-0539">Nucleus</keyword>
<reference evidence="11" key="2">
    <citation type="submission" date="2025-09" db="UniProtKB">
        <authorList>
            <consortium name="Ensembl"/>
        </authorList>
    </citation>
    <scope>IDENTIFICATION</scope>
</reference>
<evidence type="ECO:0000256" key="2">
    <source>
        <dbReference type="ARBA" id="ARBA00004324"/>
    </source>
</evidence>
<keyword evidence="6" id="KW-0810">Translation regulation</keyword>